<dbReference type="AlphaFoldDB" id="A0A2K8KTZ4"/>
<accession>A0A2K8KTZ4</accession>
<sequence length="153" mass="16626">MNSKIWLVRLGVSILVALPAPIILAGALSLVTGVANNSVASLIDMEFSSGEMAAYGVLALAVLVLMLLGQLIVQPLAAQFDEDNREEGQVKWFNVSKGFGFVTRESGEDVFVHFRSIRGRGHRSLQEGQRVRFGVVESSKGLQAEDVTILRQN</sequence>
<evidence type="ECO:0000313" key="4">
    <source>
        <dbReference type="Proteomes" id="UP000229757"/>
    </source>
</evidence>
<feature type="domain" description="CSD" evidence="2">
    <location>
        <begin position="85"/>
        <end position="149"/>
    </location>
</feature>
<dbReference type="PROSITE" id="PS51857">
    <property type="entry name" value="CSD_2"/>
    <property type="match status" value="1"/>
</dbReference>
<dbReference type="InterPro" id="IPR012340">
    <property type="entry name" value="NA-bd_OB-fold"/>
</dbReference>
<dbReference type="SMART" id="SM00357">
    <property type="entry name" value="CSP"/>
    <property type="match status" value="1"/>
</dbReference>
<dbReference type="CDD" id="cd04458">
    <property type="entry name" value="CSP_CDS"/>
    <property type="match status" value="1"/>
</dbReference>
<feature type="transmembrane region" description="Helical" evidence="1">
    <location>
        <begin position="7"/>
        <end position="32"/>
    </location>
</feature>
<name>A0A2K8KTZ4_9GAMM</name>
<evidence type="ECO:0000256" key="1">
    <source>
        <dbReference type="SAM" id="Phobius"/>
    </source>
</evidence>
<gene>
    <name evidence="3" type="primary">cspC</name>
    <name evidence="3" type="ORF">REIFOR_01220</name>
</gene>
<dbReference type="InterPro" id="IPR011129">
    <property type="entry name" value="CSD"/>
</dbReference>
<dbReference type="GO" id="GO:0003676">
    <property type="term" value="F:nucleic acid binding"/>
    <property type="evidence" value="ECO:0007669"/>
    <property type="project" value="InterPro"/>
</dbReference>
<dbReference type="SUPFAM" id="SSF50249">
    <property type="entry name" value="Nucleic acid-binding proteins"/>
    <property type="match status" value="1"/>
</dbReference>
<dbReference type="Proteomes" id="UP000229757">
    <property type="component" value="Chromosome"/>
</dbReference>
<protein>
    <submittedName>
        <fullName evidence="3">Cold shock protein CspC</fullName>
    </submittedName>
</protein>
<dbReference type="GO" id="GO:0005829">
    <property type="term" value="C:cytosol"/>
    <property type="evidence" value="ECO:0007669"/>
    <property type="project" value="UniProtKB-ARBA"/>
</dbReference>
<dbReference type="PRINTS" id="PR00050">
    <property type="entry name" value="COLDSHOCK"/>
</dbReference>
<feature type="transmembrane region" description="Helical" evidence="1">
    <location>
        <begin position="52"/>
        <end position="73"/>
    </location>
</feature>
<keyword evidence="1" id="KW-1133">Transmembrane helix</keyword>
<dbReference type="InterPro" id="IPR002059">
    <property type="entry name" value="CSP_DNA-bd"/>
</dbReference>
<dbReference type="OrthoDB" id="9810590at2"/>
<dbReference type="InterPro" id="IPR050181">
    <property type="entry name" value="Cold_shock_domain"/>
</dbReference>
<reference evidence="3 4" key="1">
    <citation type="journal article" date="2017" name="Environ. Microbiol.">
        <title>Genomic and physiological analyses of 'Reinekea forsetii' reveal a versatile opportunistic lifestyle during spring algae blooms.</title>
        <authorList>
            <person name="Avci B."/>
            <person name="Hahnke R.L."/>
            <person name="Chafee M."/>
            <person name="Fischer T."/>
            <person name="Gruber-Vodicka H."/>
            <person name="Tegetmeyer H.E."/>
            <person name="Harder J."/>
            <person name="Fuchs B.M."/>
            <person name="Amann R.I."/>
            <person name="Teeling H."/>
        </authorList>
    </citation>
    <scope>NUCLEOTIDE SEQUENCE [LARGE SCALE GENOMIC DNA]</scope>
    <source>
        <strain evidence="3 4">Hel1_31_D35</strain>
    </source>
</reference>
<keyword evidence="1" id="KW-0472">Membrane</keyword>
<dbReference type="PANTHER" id="PTHR11544">
    <property type="entry name" value="COLD SHOCK DOMAIN CONTAINING PROTEINS"/>
    <property type="match status" value="1"/>
</dbReference>
<evidence type="ECO:0000313" key="3">
    <source>
        <dbReference type="EMBL" id="ATX76366.1"/>
    </source>
</evidence>
<keyword evidence="4" id="KW-1185">Reference proteome</keyword>
<dbReference type="Gene3D" id="2.40.50.140">
    <property type="entry name" value="Nucleic acid-binding proteins"/>
    <property type="match status" value="1"/>
</dbReference>
<dbReference type="KEGG" id="rfo:REIFOR_01220"/>
<dbReference type="EMBL" id="CP011797">
    <property type="protein sequence ID" value="ATX76366.1"/>
    <property type="molecule type" value="Genomic_DNA"/>
</dbReference>
<dbReference type="RefSeq" id="WP_100256710.1">
    <property type="nucleotide sequence ID" value="NZ_CP011797.1"/>
</dbReference>
<dbReference type="Pfam" id="PF00313">
    <property type="entry name" value="CSD"/>
    <property type="match status" value="1"/>
</dbReference>
<evidence type="ECO:0000259" key="2">
    <source>
        <dbReference type="PROSITE" id="PS51857"/>
    </source>
</evidence>
<keyword evidence="1" id="KW-0812">Transmembrane</keyword>
<organism evidence="3 4">
    <name type="scientific">Reinekea forsetii</name>
    <dbReference type="NCBI Taxonomy" id="1336806"/>
    <lineage>
        <taxon>Bacteria</taxon>
        <taxon>Pseudomonadati</taxon>
        <taxon>Pseudomonadota</taxon>
        <taxon>Gammaproteobacteria</taxon>
        <taxon>Oceanospirillales</taxon>
        <taxon>Saccharospirillaceae</taxon>
        <taxon>Reinekea</taxon>
    </lineage>
</organism>
<proteinExistence type="predicted"/>